<dbReference type="GO" id="GO:0006412">
    <property type="term" value="P:translation"/>
    <property type="evidence" value="ECO:0007669"/>
    <property type="project" value="InterPro"/>
</dbReference>
<proteinExistence type="inferred from homology"/>
<evidence type="ECO:0000256" key="6">
    <source>
        <dbReference type="RuleBase" id="RU003934"/>
    </source>
</evidence>
<dbReference type="GO" id="GO:0019843">
    <property type="term" value="F:rRNA binding"/>
    <property type="evidence" value="ECO:0007669"/>
    <property type="project" value="UniProtKB-KW"/>
</dbReference>
<reference evidence="10" key="3">
    <citation type="submission" date="2018-08" db="EMBL/GenBank/DDBJ databases">
        <title>Leveraging single-cell genomics to expand the Fungal Tree of Life.</title>
        <authorList>
            <consortium name="DOE Joint Genome Institute"/>
            <person name="Ahrendt S.R."/>
            <person name="Quandt C.A."/>
            <person name="Ciobanu D."/>
            <person name="Clum A."/>
            <person name="Salamov A."/>
            <person name="Andreopoulos B."/>
            <person name="Cheng J.-F."/>
            <person name="Woyke T."/>
            <person name="Pelin A."/>
            <person name="Henrissat B."/>
            <person name="Reynolds N."/>
            <person name="Benny G.L."/>
            <person name="Smith M.E."/>
            <person name="James T.Y."/>
            <person name="Grigoriev I.V."/>
        </authorList>
    </citation>
    <scope>NUCLEOTIDE SEQUENCE</scope>
    <source>
        <strain evidence="10">CSF55</strain>
    </source>
</reference>
<name>A0A075AWP0_ROZAC</name>
<dbReference type="EMBL" id="ML004982">
    <property type="protein sequence ID" value="RKP21151.1"/>
    <property type="molecule type" value="Genomic_DNA"/>
</dbReference>
<dbReference type="FunFam" id="3.30.70.330:FF:000035">
    <property type="entry name" value="60S ribosomal protein L23a"/>
    <property type="match status" value="1"/>
</dbReference>
<feature type="domain" description="Large ribosomal subunit protein uL23 N-terminal" evidence="8">
    <location>
        <begin position="5"/>
        <end position="54"/>
    </location>
</feature>
<comment type="similarity">
    <text evidence="1 6">Belongs to the universal ribosomal protein uL23 family.</text>
</comment>
<dbReference type="GO" id="GO:0030687">
    <property type="term" value="C:preribosome, large subunit precursor"/>
    <property type="evidence" value="ECO:0007669"/>
    <property type="project" value="EnsemblFungi"/>
</dbReference>
<dbReference type="Pfam" id="PF03939">
    <property type="entry name" value="Ribosomal_L23eN"/>
    <property type="match status" value="1"/>
</dbReference>
<dbReference type="Pfam" id="PF00276">
    <property type="entry name" value="Ribosomal_L23"/>
    <property type="match status" value="1"/>
</dbReference>
<dbReference type="AlphaFoldDB" id="A0A075AWP0"/>
<organism evidence="9 12">
    <name type="scientific">Rozella allomycis (strain CSF55)</name>
    <dbReference type="NCBI Taxonomy" id="988480"/>
    <lineage>
        <taxon>Eukaryota</taxon>
        <taxon>Fungi</taxon>
        <taxon>Fungi incertae sedis</taxon>
        <taxon>Cryptomycota</taxon>
        <taxon>Cryptomycota incertae sedis</taxon>
        <taxon>Rozella</taxon>
    </lineage>
</organism>
<dbReference type="InterPro" id="IPR013025">
    <property type="entry name" value="Ribosomal_uL23-like"/>
</dbReference>
<evidence type="ECO:0000256" key="3">
    <source>
        <dbReference type="ARBA" id="ARBA00022884"/>
    </source>
</evidence>
<evidence type="ECO:0000313" key="13">
    <source>
        <dbReference type="Proteomes" id="UP000281549"/>
    </source>
</evidence>
<evidence type="ECO:0000259" key="8">
    <source>
        <dbReference type="Pfam" id="PF03939"/>
    </source>
</evidence>
<dbReference type="InterPro" id="IPR005633">
    <property type="entry name" value="Ribosomal_uL23_N"/>
</dbReference>
<keyword evidence="3" id="KW-0694">RNA-binding</keyword>
<evidence type="ECO:0000256" key="5">
    <source>
        <dbReference type="ARBA" id="ARBA00023274"/>
    </source>
</evidence>
<evidence type="ECO:0000313" key="9">
    <source>
        <dbReference type="EMBL" id="EPZ34567.1"/>
    </source>
</evidence>
<evidence type="ECO:0000256" key="7">
    <source>
        <dbReference type="SAM" id="MobiDB-lite"/>
    </source>
</evidence>
<evidence type="ECO:0000256" key="4">
    <source>
        <dbReference type="ARBA" id="ARBA00022980"/>
    </source>
</evidence>
<dbReference type="PROSITE" id="PS00050">
    <property type="entry name" value="RIBOSOMAL_L23"/>
    <property type="match status" value="1"/>
</dbReference>
<dbReference type="InterPro" id="IPR012678">
    <property type="entry name" value="Ribosomal_uL23/eL15/eS24_sf"/>
</dbReference>
<evidence type="ECO:0000313" key="11">
    <source>
        <dbReference type="EMBL" id="RKP21151.1"/>
    </source>
</evidence>
<dbReference type="InterPro" id="IPR001014">
    <property type="entry name" value="Ribosomal_uL23_CS"/>
</dbReference>
<reference evidence="9 12" key="1">
    <citation type="journal article" date="2013" name="Curr. Biol.">
        <title>Shared signatures of parasitism and phylogenomics unite Cryptomycota and microsporidia.</title>
        <authorList>
            <person name="James T.Y."/>
            <person name="Pelin A."/>
            <person name="Bonen L."/>
            <person name="Ahrendt S."/>
            <person name="Sain D."/>
            <person name="Corradi N."/>
            <person name="Stajich J.E."/>
        </authorList>
    </citation>
    <scope>NUCLEOTIDE SEQUENCE [LARGE SCALE GENOMIC DNA]</scope>
    <source>
        <strain evidence="9 12">CSF55</strain>
        <strain evidence="9 12">CSF55</strain>
    </source>
</reference>
<keyword evidence="2" id="KW-0699">rRNA-binding</keyword>
<evidence type="ECO:0000313" key="10">
    <source>
        <dbReference type="EMBL" id="RKP21148.1"/>
    </source>
</evidence>
<sequence length="143" mass="16490">MSKQVKQAKEARKAVVKGTNSHEKKKIRTKTHFFRPKTLRLPRTPKYLRRAVTRQAKFDAYTIVKFPLTTETAMQMIENERTLVFVCDVRANKRQIRDAVKKLYDVQAARINTLIRPDGQKKAFVKLTADSNALEVASKIGFI</sequence>
<dbReference type="EMBL" id="ML004982">
    <property type="protein sequence ID" value="RKP21148.1"/>
    <property type="molecule type" value="Genomic_DNA"/>
</dbReference>
<dbReference type="STRING" id="988480.A0A075AWP0"/>
<dbReference type="PANTHER" id="PTHR11620">
    <property type="entry name" value="60S RIBOSOMAL PROTEIN L23A"/>
    <property type="match status" value="1"/>
</dbReference>
<dbReference type="Proteomes" id="UP000030755">
    <property type="component" value="Unassembled WGS sequence"/>
</dbReference>
<keyword evidence="5 6" id="KW-0687">Ribonucleoprotein</keyword>
<dbReference type="GO" id="GO:0022625">
    <property type="term" value="C:cytosolic large ribosomal subunit"/>
    <property type="evidence" value="ECO:0007669"/>
    <property type="project" value="EnsemblFungi"/>
</dbReference>
<gene>
    <name evidence="9" type="ORF">O9G_001823</name>
    <name evidence="10" type="ORF">ROZALSC1DRAFT_27418</name>
    <name evidence="11" type="ORF">ROZALSC1DRAFT_27421</name>
</gene>
<dbReference type="GO" id="GO:0000027">
    <property type="term" value="P:ribosomal large subunit assembly"/>
    <property type="evidence" value="ECO:0007669"/>
    <property type="project" value="EnsemblFungi"/>
</dbReference>
<evidence type="ECO:0000256" key="2">
    <source>
        <dbReference type="ARBA" id="ARBA00022730"/>
    </source>
</evidence>
<evidence type="ECO:0000313" key="12">
    <source>
        <dbReference type="Proteomes" id="UP000030755"/>
    </source>
</evidence>
<dbReference type="HOGENOM" id="CLU_037562_0_1_1"/>
<dbReference type="HAMAP" id="MF_01369_A">
    <property type="entry name" value="Ribosomal_uL23_A"/>
    <property type="match status" value="1"/>
</dbReference>
<dbReference type="InterPro" id="IPR012677">
    <property type="entry name" value="Nucleotide-bd_a/b_plait_sf"/>
</dbReference>
<dbReference type="OrthoDB" id="1267328at2759"/>
<accession>A0A075AWP0</accession>
<reference evidence="13" key="2">
    <citation type="journal article" date="2018" name="Nat. Microbiol.">
        <title>Leveraging single-cell genomics to expand the fungal tree of life.</title>
        <authorList>
            <person name="Ahrendt S.R."/>
            <person name="Quandt C.A."/>
            <person name="Ciobanu D."/>
            <person name="Clum A."/>
            <person name="Salamov A."/>
            <person name="Andreopoulos B."/>
            <person name="Cheng J.F."/>
            <person name="Woyke T."/>
            <person name="Pelin A."/>
            <person name="Henrissat B."/>
            <person name="Reynolds N.K."/>
            <person name="Benny G.L."/>
            <person name="Smith M.E."/>
            <person name="James T.Y."/>
            <person name="Grigoriev I.V."/>
        </authorList>
    </citation>
    <scope>NUCLEOTIDE SEQUENCE [LARGE SCALE GENOMIC DNA]</scope>
    <source>
        <strain evidence="13">CSF55</strain>
    </source>
</reference>
<feature type="region of interest" description="Disordered" evidence="7">
    <location>
        <begin position="1"/>
        <end position="26"/>
    </location>
</feature>
<dbReference type="OMA" id="RLDHHKV"/>
<dbReference type="Proteomes" id="UP000281549">
    <property type="component" value="Unassembled WGS sequence"/>
</dbReference>
<keyword evidence="12" id="KW-1185">Reference proteome</keyword>
<dbReference type="GO" id="GO:0003735">
    <property type="term" value="F:structural constituent of ribosome"/>
    <property type="evidence" value="ECO:0007669"/>
    <property type="project" value="InterPro"/>
</dbReference>
<dbReference type="Gene3D" id="3.30.70.330">
    <property type="match status" value="1"/>
</dbReference>
<dbReference type="SUPFAM" id="SSF54189">
    <property type="entry name" value="Ribosomal proteins S24e, L23 and L15e"/>
    <property type="match status" value="1"/>
</dbReference>
<protein>
    <submittedName>
        <fullName evidence="9 10">60S ribosomal protein L23a</fullName>
    </submittedName>
</protein>
<dbReference type="EMBL" id="KE560945">
    <property type="protein sequence ID" value="EPZ34567.1"/>
    <property type="molecule type" value="Genomic_DNA"/>
</dbReference>
<keyword evidence="4 6" id="KW-0689">Ribosomal protein</keyword>
<dbReference type="NCBIfam" id="NF011118">
    <property type="entry name" value="PRK14548.1"/>
    <property type="match status" value="1"/>
</dbReference>
<evidence type="ECO:0000256" key="1">
    <source>
        <dbReference type="ARBA" id="ARBA00006700"/>
    </source>
</evidence>